<sequence>MSKGEGTPPATTRTGTISVRVPAVSEQLAMLRALAETVMLMADFGIDEVTDIRLALDEVASALVLDAVDGAELECGFGFEDDAVEVRVSTVTVSDTSPDESGFGWHIVATLTDSVSATRGAHDSAAGGYPTVVDFRWVRGGSNNA</sequence>
<evidence type="ECO:0000313" key="1">
    <source>
        <dbReference type="EMBL" id="NKY26956.1"/>
    </source>
</evidence>
<dbReference type="Gene3D" id="3.30.565.10">
    <property type="entry name" value="Histidine kinase-like ATPase, C-terminal domain"/>
    <property type="match status" value="1"/>
</dbReference>
<dbReference type="GO" id="GO:0005524">
    <property type="term" value="F:ATP binding"/>
    <property type="evidence" value="ECO:0007669"/>
    <property type="project" value="UniProtKB-KW"/>
</dbReference>
<reference evidence="1 2" key="1">
    <citation type="submission" date="2020-04" db="EMBL/GenBank/DDBJ databases">
        <title>MicrobeNet Type strains.</title>
        <authorList>
            <person name="Nicholson A.C."/>
        </authorList>
    </citation>
    <scope>NUCLEOTIDE SEQUENCE [LARGE SCALE GENOMIC DNA]</scope>
    <source>
        <strain evidence="1 2">DSM 44956</strain>
    </source>
</reference>
<dbReference type="AlphaFoldDB" id="A0A7X6L335"/>
<proteinExistence type="predicted"/>
<keyword evidence="1" id="KW-0547">Nucleotide-binding</keyword>
<gene>
    <name evidence="1" type="ORF">HGB38_12080</name>
</gene>
<evidence type="ECO:0000313" key="2">
    <source>
        <dbReference type="Proteomes" id="UP000540698"/>
    </source>
</evidence>
<organism evidence="1 2">
    <name type="scientific">Nocardia gamkensis</name>
    <dbReference type="NCBI Taxonomy" id="352869"/>
    <lineage>
        <taxon>Bacteria</taxon>
        <taxon>Bacillati</taxon>
        <taxon>Actinomycetota</taxon>
        <taxon>Actinomycetes</taxon>
        <taxon>Mycobacteriales</taxon>
        <taxon>Nocardiaceae</taxon>
        <taxon>Nocardia</taxon>
    </lineage>
</organism>
<keyword evidence="2" id="KW-1185">Reference proteome</keyword>
<accession>A0A7X6L335</accession>
<name>A0A7X6L335_9NOCA</name>
<dbReference type="InterPro" id="IPR036890">
    <property type="entry name" value="HATPase_C_sf"/>
</dbReference>
<protein>
    <submittedName>
        <fullName evidence="1">ATP-binding protein</fullName>
    </submittedName>
</protein>
<comment type="caution">
    <text evidence="1">The sequence shown here is derived from an EMBL/GenBank/DDBJ whole genome shotgun (WGS) entry which is preliminary data.</text>
</comment>
<dbReference type="RefSeq" id="WP_062969679.1">
    <property type="nucleotide sequence ID" value="NZ_JAAXOS010000005.1"/>
</dbReference>
<dbReference type="EMBL" id="JAAXOS010000005">
    <property type="protein sequence ID" value="NKY26956.1"/>
    <property type="molecule type" value="Genomic_DNA"/>
</dbReference>
<dbReference type="Proteomes" id="UP000540698">
    <property type="component" value="Unassembled WGS sequence"/>
</dbReference>
<keyword evidence="1" id="KW-0067">ATP-binding</keyword>